<name>A0A940IFF5_9BACT</name>
<dbReference type="Proteomes" id="UP000771749">
    <property type="component" value="Unassembled WGS sequence"/>
</dbReference>
<dbReference type="AlphaFoldDB" id="A0A940IFF5"/>
<keyword evidence="1" id="KW-0812">Transmembrane</keyword>
<dbReference type="Pfam" id="PF14903">
    <property type="entry name" value="WG_beta_rep"/>
    <property type="match status" value="2"/>
</dbReference>
<accession>A0A940IFF5</accession>
<reference evidence="2" key="1">
    <citation type="submission" date="2020-10" db="EMBL/GenBank/DDBJ databases">
        <authorList>
            <person name="Gilroy R."/>
        </authorList>
    </citation>
    <scope>NUCLEOTIDE SEQUENCE</scope>
    <source>
        <strain evidence="2">F1-3629</strain>
    </source>
</reference>
<evidence type="ECO:0000256" key="1">
    <source>
        <dbReference type="SAM" id="Phobius"/>
    </source>
</evidence>
<keyword evidence="1" id="KW-1133">Transmembrane helix</keyword>
<keyword evidence="1" id="KW-0472">Membrane</keyword>
<comment type="caution">
    <text evidence="2">The sequence shown here is derived from an EMBL/GenBank/DDBJ whole genome shotgun (WGS) entry which is preliminary data.</text>
</comment>
<dbReference type="PANTHER" id="PTHR37841">
    <property type="entry name" value="GLR2918 PROTEIN"/>
    <property type="match status" value="1"/>
</dbReference>
<dbReference type="PANTHER" id="PTHR37841:SF1">
    <property type="entry name" value="DUF3298 DOMAIN-CONTAINING PROTEIN"/>
    <property type="match status" value="1"/>
</dbReference>
<organism evidence="2 3">
    <name type="scientific">Candidatus Cryptobacteroides gallistercoris</name>
    <dbReference type="NCBI Taxonomy" id="2840765"/>
    <lineage>
        <taxon>Bacteria</taxon>
        <taxon>Pseudomonadati</taxon>
        <taxon>Bacteroidota</taxon>
        <taxon>Bacteroidia</taxon>
        <taxon>Bacteroidales</taxon>
        <taxon>Candidatus Cryptobacteroides</taxon>
    </lineage>
</organism>
<sequence length="368" mass="41445">MKKKLFSVFNNGSVAWKIFSYSAAVLVFVLAVWIGGAFVYNIVIDNWIRPAFDGRCWGDRYISNTISYQWRYGRRGGARLYDEASGKVLMRNIDWVATSDDNDSLAVFAKGRKRGYLNRFTGEVVIPLEFTRAWVFSEGLAAAEKDGSLVFIDHSGRVVIDKGVGVDSDRQGYAFHDGYCILGEPEGGTVGMIDKSGNWVLEPVYDNVSNDSGFWKVRKDGLYGLFSAELDTVLTISKTRICIFEDAIEAGHPDHTSRLYDFEGNVIEDFRIDGVESMYYETGELLAGTGEYDEYSGEYDTYDIVYDAAECFRYYVNPYGAAYYYGLMDRQGRRTTPPLYSSITAIGKDRYLCQPNGVIIDGKGRKVE</sequence>
<evidence type="ECO:0000313" key="2">
    <source>
        <dbReference type="EMBL" id="MBO8453591.1"/>
    </source>
</evidence>
<protein>
    <submittedName>
        <fullName evidence="2">WG repeat-containing protein</fullName>
    </submittedName>
</protein>
<gene>
    <name evidence="2" type="ORF">IAC07_02555</name>
</gene>
<dbReference type="EMBL" id="JADIMJ010000040">
    <property type="protein sequence ID" value="MBO8453591.1"/>
    <property type="molecule type" value="Genomic_DNA"/>
</dbReference>
<feature type="transmembrane region" description="Helical" evidence="1">
    <location>
        <begin position="21"/>
        <end position="43"/>
    </location>
</feature>
<proteinExistence type="predicted"/>
<evidence type="ECO:0000313" key="3">
    <source>
        <dbReference type="Proteomes" id="UP000771749"/>
    </source>
</evidence>
<reference evidence="2" key="2">
    <citation type="journal article" date="2021" name="PeerJ">
        <title>Extensive microbial diversity within the chicken gut microbiome revealed by metagenomics and culture.</title>
        <authorList>
            <person name="Gilroy R."/>
            <person name="Ravi A."/>
            <person name="Getino M."/>
            <person name="Pursley I."/>
            <person name="Horton D.L."/>
            <person name="Alikhan N.F."/>
            <person name="Baker D."/>
            <person name="Gharbi K."/>
            <person name="Hall N."/>
            <person name="Watson M."/>
            <person name="Adriaenssens E.M."/>
            <person name="Foster-Nyarko E."/>
            <person name="Jarju S."/>
            <person name="Secka A."/>
            <person name="Antonio M."/>
            <person name="Oren A."/>
            <person name="Chaudhuri R.R."/>
            <person name="La Ragione R."/>
            <person name="Hildebrand F."/>
            <person name="Pallen M.J."/>
        </authorList>
    </citation>
    <scope>NUCLEOTIDE SEQUENCE</scope>
    <source>
        <strain evidence="2">F1-3629</strain>
    </source>
</reference>
<dbReference type="InterPro" id="IPR032774">
    <property type="entry name" value="WG_beta_rep"/>
</dbReference>